<gene>
    <name evidence="2" type="ORF">BDE40_2075</name>
</gene>
<sequence length="157" mass="17341">MKVTRNLPQQLIVENRPWVVSLALVGGWLLFFGIGLSILLSGEAMGLIFMAASLIPVVLLFFFARRTQALFLRPEGKLVIRRKTLLGGSVVEHQLHEVQNAIVQASHTKKGGTTYRVALVFPEGQSAGIHPLVFAYDNFSDHHGIADTINQWLTQAP</sequence>
<evidence type="ECO:0000313" key="3">
    <source>
        <dbReference type="Proteomes" id="UP000294563"/>
    </source>
</evidence>
<evidence type="ECO:0000313" key="2">
    <source>
        <dbReference type="EMBL" id="TDT75347.1"/>
    </source>
</evidence>
<dbReference type="OrthoDB" id="7728331at2"/>
<reference evidence="2 3" key="1">
    <citation type="submission" date="2019-03" db="EMBL/GenBank/DDBJ databases">
        <title>Genomic Encyclopedia of Archaeal and Bacterial Type Strains, Phase II (KMG-II): from individual species to whole genera.</title>
        <authorList>
            <person name="Goeker M."/>
        </authorList>
    </citation>
    <scope>NUCLEOTIDE SEQUENCE [LARGE SCALE GENOMIC DNA]</scope>
    <source>
        <strain evidence="2 3">DSM 29467</strain>
    </source>
</reference>
<comment type="caution">
    <text evidence="2">The sequence shown here is derived from an EMBL/GenBank/DDBJ whole genome shotgun (WGS) entry which is preliminary data.</text>
</comment>
<keyword evidence="1" id="KW-1133">Transmembrane helix</keyword>
<feature type="transmembrane region" description="Helical" evidence="1">
    <location>
        <begin position="20"/>
        <end position="40"/>
    </location>
</feature>
<name>A0A4R7LHT4_9RHOB</name>
<keyword evidence="1" id="KW-0472">Membrane</keyword>
<proteinExistence type="predicted"/>
<dbReference type="EMBL" id="SOBH01000002">
    <property type="protein sequence ID" value="TDT75347.1"/>
    <property type="molecule type" value="Genomic_DNA"/>
</dbReference>
<dbReference type="RefSeq" id="WP_134014447.1">
    <property type="nucleotide sequence ID" value="NZ_SOBH01000002.1"/>
</dbReference>
<accession>A0A4R7LHT4</accession>
<keyword evidence="3" id="KW-1185">Reference proteome</keyword>
<feature type="transmembrane region" description="Helical" evidence="1">
    <location>
        <begin position="46"/>
        <end position="64"/>
    </location>
</feature>
<protein>
    <recommendedName>
        <fullName evidence="4">PH (Pleckstrin Homology) domain-containing protein</fullName>
    </recommendedName>
</protein>
<dbReference type="Proteomes" id="UP000294563">
    <property type="component" value="Unassembled WGS sequence"/>
</dbReference>
<evidence type="ECO:0000256" key="1">
    <source>
        <dbReference type="SAM" id="Phobius"/>
    </source>
</evidence>
<dbReference type="AlphaFoldDB" id="A0A4R7LHT4"/>
<keyword evidence="1" id="KW-0812">Transmembrane</keyword>
<evidence type="ECO:0008006" key="4">
    <source>
        <dbReference type="Google" id="ProtNLM"/>
    </source>
</evidence>
<organism evidence="2 3">
    <name type="scientific">Litoreibacter halocynthiae</name>
    <dbReference type="NCBI Taxonomy" id="1242689"/>
    <lineage>
        <taxon>Bacteria</taxon>
        <taxon>Pseudomonadati</taxon>
        <taxon>Pseudomonadota</taxon>
        <taxon>Alphaproteobacteria</taxon>
        <taxon>Rhodobacterales</taxon>
        <taxon>Roseobacteraceae</taxon>
        <taxon>Litoreibacter</taxon>
    </lineage>
</organism>